<evidence type="ECO:0000256" key="2">
    <source>
        <dbReference type="ARBA" id="ARBA00022448"/>
    </source>
</evidence>
<gene>
    <name evidence="7" type="ORF">DILT_LOCUS10579</name>
</gene>
<name>A0A3P7LXB6_DIBLA</name>
<feature type="domain" description="Exocyst complex subunit Exo70 C-terminal" evidence="6">
    <location>
        <begin position="2"/>
        <end position="165"/>
    </location>
</feature>
<dbReference type="PANTHER" id="PTHR12542">
    <property type="entry name" value="EXOCYST COMPLEX PROTEIN EXO70"/>
    <property type="match status" value="1"/>
</dbReference>
<evidence type="ECO:0000256" key="4">
    <source>
        <dbReference type="ARBA" id="ARBA00026169"/>
    </source>
</evidence>
<dbReference type="GO" id="GO:0006887">
    <property type="term" value="P:exocytosis"/>
    <property type="evidence" value="ECO:0007669"/>
    <property type="project" value="UniProtKB-KW"/>
</dbReference>
<evidence type="ECO:0000256" key="3">
    <source>
        <dbReference type="ARBA" id="ARBA00022483"/>
    </source>
</evidence>
<dbReference type="GO" id="GO:0015031">
    <property type="term" value="P:protein transport"/>
    <property type="evidence" value="ECO:0007669"/>
    <property type="project" value="UniProtKB-KW"/>
</dbReference>
<dbReference type="PANTHER" id="PTHR12542:SF41">
    <property type="entry name" value="EXOCYST COMPLEX COMPONENT 7"/>
    <property type="match status" value="1"/>
</dbReference>
<comment type="function">
    <text evidence="5">Component of the exocyst complex involved in the docking of exocytic vesicles with fusion sites on the plasma membrane.</text>
</comment>
<evidence type="ECO:0000259" key="6">
    <source>
        <dbReference type="Pfam" id="PF03081"/>
    </source>
</evidence>
<dbReference type="EMBL" id="UYRU01060248">
    <property type="protein sequence ID" value="VDN14748.1"/>
    <property type="molecule type" value="Genomic_DNA"/>
</dbReference>
<dbReference type="Proteomes" id="UP000281553">
    <property type="component" value="Unassembled WGS sequence"/>
</dbReference>
<protein>
    <recommendedName>
        <fullName evidence="4 5">Exocyst complex component 7</fullName>
    </recommendedName>
    <alternativeName>
        <fullName evidence="5">Exocyst complex component Exo70</fullName>
    </alternativeName>
</protein>
<dbReference type="Gene3D" id="1.20.1280.170">
    <property type="entry name" value="Exocyst complex component Exo70"/>
    <property type="match status" value="1"/>
</dbReference>
<dbReference type="AlphaFoldDB" id="A0A3P7LXB6"/>
<proteinExistence type="inferred from homology"/>
<organism evidence="7 8">
    <name type="scientific">Dibothriocephalus latus</name>
    <name type="common">Fish tapeworm</name>
    <name type="synonym">Diphyllobothrium latum</name>
    <dbReference type="NCBI Taxonomy" id="60516"/>
    <lineage>
        <taxon>Eukaryota</taxon>
        <taxon>Metazoa</taxon>
        <taxon>Spiralia</taxon>
        <taxon>Lophotrochozoa</taxon>
        <taxon>Platyhelminthes</taxon>
        <taxon>Cestoda</taxon>
        <taxon>Eucestoda</taxon>
        <taxon>Diphyllobothriidea</taxon>
        <taxon>Diphyllobothriidae</taxon>
        <taxon>Dibothriocephalus</taxon>
    </lineage>
</organism>
<keyword evidence="8" id="KW-1185">Reference proteome</keyword>
<keyword evidence="2 5" id="KW-0813">Transport</keyword>
<evidence type="ECO:0000256" key="1">
    <source>
        <dbReference type="ARBA" id="ARBA00006756"/>
    </source>
</evidence>
<sequence length="178" mass="20110">MVFQMNNVQYIIKTLQSTGLHEQLSLYERSAIDKFQSLLEDRKKFYIRGLTDILHLAPTVGTEGAVRHLRNTASLWGAALVTAVSSPRLSKSNSSVNINQGLVNLSKMHSQLSLPDKDLRDSLCQCVCAELVPAYQSFREKSLNIPFTSRRDKYIRYTAEEFRGRLRLLYVSGAAVLT</sequence>
<dbReference type="Pfam" id="PF03081">
    <property type="entry name" value="Exo70_C"/>
    <property type="match status" value="1"/>
</dbReference>
<dbReference type="InterPro" id="IPR004140">
    <property type="entry name" value="Exo70"/>
</dbReference>
<keyword evidence="3 5" id="KW-0268">Exocytosis</keyword>
<dbReference type="InterPro" id="IPR046364">
    <property type="entry name" value="Exo70_C"/>
</dbReference>
<dbReference type="GO" id="GO:0000145">
    <property type="term" value="C:exocyst"/>
    <property type="evidence" value="ECO:0007669"/>
    <property type="project" value="InterPro"/>
</dbReference>
<evidence type="ECO:0000313" key="7">
    <source>
        <dbReference type="EMBL" id="VDN14748.1"/>
    </source>
</evidence>
<evidence type="ECO:0000256" key="5">
    <source>
        <dbReference type="RuleBase" id="RU365026"/>
    </source>
</evidence>
<dbReference type="InterPro" id="IPR016159">
    <property type="entry name" value="Cullin_repeat-like_dom_sf"/>
</dbReference>
<accession>A0A3P7LXB6</accession>
<keyword evidence="5" id="KW-0653">Protein transport</keyword>
<dbReference type="GO" id="GO:0005546">
    <property type="term" value="F:phosphatidylinositol-4,5-bisphosphate binding"/>
    <property type="evidence" value="ECO:0007669"/>
    <property type="project" value="InterPro"/>
</dbReference>
<evidence type="ECO:0000313" key="8">
    <source>
        <dbReference type="Proteomes" id="UP000281553"/>
    </source>
</evidence>
<dbReference type="OrthoDB" id="1922221at2759"/>
<comment type="similarity">
    <text evidence="1 5">Belongs to the EXO70 family.</text>
</comment>
<reference evidence="7 8" key="1">
    <citation type="submission" date="2018-11" db="EMBL/GenBank/DDBJ databases">
        <authorList>
            <consortium name="Pathogen Informatics"/>
        </authorList>
    </citation>
    <scope>NUCLEOTIDE SEQUENCE [LARGE SCALE GENOMIC DNA]</scope>
</reference>
<dbReference type="SUPFAM" id="SSF74788">
    <property type="entry name" value="Cullin repeat-like"/>
    <property type="match status" value="1"/>
</dbReference>